<evidence type="ECO:0000313" key="1">
    <source>
        <dbReference type="EMBL" id="KGN40355.1"/>
    </source>
</evidence>
<comment type="caution">
    <text evidence="1">The sequence shown here is derived from an EMBL/GenBank/DDBJ whole genome shotgun (WGS) entry which is preliminary data.</text>
</comment>
<dbReference type="STRING" id="1385519.N801_14780"/>
<dbReference type="AlphaFoldDB" id="A0A0A0JSC2"/>
<accession>A0A0A0JSC2</accession>
<evidence type="ECO:0000313" key="2">
    <source>
        <dbReference type="Proteomes" id="UP000030013"/>
    </source>
</evidence>
<keyword evidence="2" id="KW-1185">Reference proteome</keyword>
<name>A0A0A0JSC2_9MICO</name>
<gene>
    <name evidence="1" type="ORF">N801_14780</name>
</gene>
<proteinExistence type="predicted"/>
<dbReference type="EMBL" id="AVPL01000044">
    <property type="protein sequence ID" value="KGN40355.1"/>
    <property type="molecule type" value="Genomic_DNA"/>
</dbReference>
<organism evidence="1 2">
    <name type="scientific">Knoellia aerolata DSM 18566</name>
    <dbReference type="NCBI Taxonomy" id="1385519"/>
    <lineage>
        <taxon>Bacteria</taxon>
        <taxon>Bacillati</taxon>
        <taxon>Actinomycetota</taxon>
        <taxon>Actinomycetes</taxon>
        <taxon>Micrococcales</taxon>
        <taxon>Intrasporangiaceae</taxon>
        <taxon>Knoellia</taxon>
    </lineage>
</organism>
<dbReference type="Proteomes" id="UP000030013">
    <property type="component" value="Unassembled WGS sequence"/>
</dbReference>
<sequence>MVLEVRLHHRFDRRYWLVLQQGQAYGCLTDPLLDGSRYVYLDSSLPALLAIARGRRSWSEAFDDGSVRGSGNPDLLRRVPPWFVPAASTARSVRAARGSVDLSGAWPP</sequence>
<reference evidence="1 2" key="1">
    <citation type="submission" date="2013-08" db="EMBL/GenBank/DDBJ databases">
        <title>The genome sequence of Knoellia aerolata.</title>
        <authorList>
            <person name="Zhu W."/>
            <person name="Wang G."/>
        </authorList>
    </citation>
    <scope>NUCLEOTIDE SEQUENCE [LARGE SCALE GENOMIC DNA]</scope>
    <source>
        <strain evidence="1 2">DSM 18566</strain>
    </source>
</reference>
<protein>
    <submittedName>
        <fullName evidence="1">Uncharacterized protein</fullName>
    </submittedName>
</protein>